<keyword evidence="2" id="KW-0732">Signal</keyword>
<organism evidence="3 4">
    <name type="scientific">Sphingomonas canadensis</name>
    <dbReference type="NCBI Taxonomy" id="1219257"/>
    <lineage>
        <taxon>Bacteria</taxon>
        <taxon>Pseudomonadati</taxon>
        <taxon>Pseudomonadota</taxon>
        <taxon>Alphaproteobacteria</taxon>
        <taxon>Sphingomonadales</taxon>
        <taxon>Sphingomonadaceae</taxon>
        <taxon>Sphingomonas</taxon>
    </lineage>
</organism>
<feature type="compositionally biased region" description="Basic and acidic residues" evidence="1">
    <location>
        <begin position="28"/>
        <end position="43"/>
    </location>
</feature>
<comment type="caution">
    <text evidence="3">The sequence shown here is derived from an EMBL/GenBank/DDBJ whole genome shotgun (WGS) entry which is preliminary data.</text>
</comment>
<proteinExistence type="predicted"/>
<keyword evidence="4" id="KW-1185">Reference proteome</keyword>
<gene>
    <name evidence="3" type="ORF">ACFQ1E_05000</name>
</gene>
<dbReference type="RefSeq" id="WP_264943504.1">
    <property type="nucleotide sequence ID" value="NZ_JAPDRA010000002.1"/>
</dbReference>
<feature type="chain" id="PRO_5046990679" evidence="2">
    <location>
        <begin position="25"/>
        <end position="81"/>
    </location>
</feature>
<dbReference type="EMBL" id="JBHTJG010000002">
    <property type="protein sequence ID" value="MFD0945689.1"/>
    <property type="molecule type" value="Genomic_DNA"/>
</dbReference>
<protein>
    <submittedName>
        <fullName evidence="3">Uncharacterized protein</fullName>
    </submittedName>
</protein>
<evidence type="ECO:0000313" key="3">
    <source>
        <dbReference type="EMBL" id="MFD0945689.1"/>
    </source>
</evidence>
<reference evidence="4" key="1">
    <citation type="journal article" date="2019" name="Int. J. Syst. Evol. Microbiol.">
        <title>The Global Catalogue of Microorganisms (GCM) 10K type strain sequencing project: providing services to taxonomists for standard genome sequencing and annotation.</title>
        <authorList>
            <consortium name="The Broad Institute Genomics Platform"/>
            <consortium name="The Broad Institute Genome Sequencing Center for Infectious Disease"/>
            <person name="Wu L."/>
            <person name="Ma J."/>
        </authorList>
    </citation>
    <scope>NUCLEOTIDE SEQUENCE [LARGE SCALE GENOMIC DNA]</scope>
    <source>
        <strain evidence="4">CCUG 62982</strain>
    </source>
</reference>
<sequence length="81" mass="8662">MIARTATIAAALALTAGSVIPAAAADPKAGKQEEQAAKDDSKKPQKICIVENIIGSRVPMKTCMTRKEWIKETGIDPLENR</sequence>
<dbReference type="Proteomes" id="UP001596977">
    <property type="component" value="Unassembled WGS sequence"/>
</dbReference>
<accession>A0ABW3H3B4</accession>
<evidence type="ECO:0000256" key="1">
    <source>
        <dbReference type="SAM" id="MobiDB-lite"/>
    </source>
</evidence>
<feature type="signal peptide" evidence="2">
    <location>
        <begin position="1"/>
        <end position="24"/>
    </location>
</feature>
<name>A0ABW3H3B4_9SPHN</name>
<evidence type="ECO:0000256" key="2">
    <source>
        <dbReference type="SAM" id="SignalP"/>
    </source>
</evidence>
<evidence type="ECO:0000313" key="4">
    <source>
        <dbReference type="Proteomes" id="UP001596977"/>
    </source>
</evidence>
<feature type="region of interest" description="Disordered" evidence="1">
    <location>
        <begin position="23"/>
        <end position="43"/>
    </location>
</feature>